<evidence type="ECO:0000259" key="8">
    <source>
        <dbReference type="Pfam" id="PF07669"/>
    </source>
</evidence>
<dbReference type="Pfam" id="PF07669">
    <property type="entry name" value="Eco57I"/>
    <property type="match status" value="1"/>
</dbReference>
<dbReference type="REBASE" id="253809">
    <property type="entry name" value="M.Ful12112ORF1206P"/>
</dbReference>
<feature type="domain" description="TaqI-like C-terminal specificity" evidence="9">
    <location>
        <begin position="365"/>
        <end position="463"/>
    </location>
</feature>
<evidence type="ECO:0000256" key="5">
    <source>
        <dbReference type="ARBA" id="ARBA00022747"/>
    </source>
</evidence>
<keyword evidence="3" id="KW-0808">Transferase</keyword>
<dbReference type="PANTHER" id="PTHR33841:SF6">
    <property type="entry name" value="TYPE II METHYLTRANSFERASE M.HINDII"/>
    <property type="match status" value="1"/>
</dbReference>
<name>A0AAX2JAT7_9FUSO</name>
<keyword evidence="6" id="KW-0238">DNA-binding</keyword>
<evidence type="ECO:0000256" key="6">
    <source>
        <dbReference type="ARBA" id="ARBA00023125"/>
    </source>
</evidence>
<dbReference type="Gene3D" id="3.40.50.150">
    <property type="entry name" value="Vaccinia Virus protein VP39"/>
    <property type="match status" value="1"/>
</dbReference>
<sequence length="506" mass="60209">MKEEYNYSIYTPHKIAKEIIEQAFKCYFGENKTLKKLKNVKLGDLSCGNGNLLLIALEKLLEVSKEITGEYFFVSSWITGFDINEEAVKLTMVRGRELLKKYGLAGEVNVLCCNSLEIENMKFNILLGNPPYLGEKNNKSIFQEIRETEFGKKYYEARMDYFYFFIEKGIEILEDEGIMAYITTNYWLRADSGKKLRQVLKENGNFLEIKNYDNSVFTKAVGQHNIIFLWEKDKKKDKKVKINIPEKDFEIKNSLLYDDSGKIVLADEEALKFNKKILKMSNYKMKDLVNVNQGIVSGLDKAYIFEEYREEFKDFLKPFYKNKDIGKYTNEKNSFWILYLDEKAVPDETVMEHLKKYQDKLSQRREVKTGSINWWELQWAREREIFTKPKILVRQRCKTNQFSYDDGEFYGSADIYFITKKSDELSLFYILGYINSEVFLQWFKYNGKIKGKNFEFYSTPLKETPVYYSENKKEIIYIEELVKKQIKSFSQEREKEINDYFRKKMM</sequence>
<dbReference type="GO" id="GO:0016787">
    <property type="term" value="F:hydrolase activity"/>
    <property type="evidence" value="ECO:0007669"/>
    <property type="project" value="UniProtKB-KW"/>
</dbReference>
<dbReference type="PANTHER" id="PTHR33841">
    <property type="entry name" value="DNA METHYLTRANSFERASE YEEA-RELATED"/>
    <property type="match status" value="1"/>
</dbReference>
<keyword evidence="5" id="KW-0680">Restriction system</keyword>
<dbReference type="InterPro" id="IPR011639">
    <property type="entry name" value="MethylTrfase_TaqI-like_dom"/>
</dbReference>
<evidence type="ECO:0000256" key="1">
    <source>
        <dbReference type="ARBA" id="ARBA00011900"/>
    </source>
</evidence>
<dbReference type="EMBL" id="LS483487">
    <property type="protein sequence ID" value="SQJ01792.1"/>
    <property type="molecule type" value="Genomic_DNA"/>
</dbReference>
<evidence type="ECO:0000313" key="11">
    <source>
        <dbReference type="Proteomes" id="UP000249008"/>
    </source>
</evidence>
<dbReference type="GO" id="GO:0003677">
    <property type="term" value="F:DNA binding"/>
    <property type="evidence" value="ECO:0007669"/>
    <property type="project" value="UniProtKB-KW"/>
</dbReference>
<evidence type="ECO:0000256" key="3">
    <source>
        <dbReference type="ARBA" id="ARBA00022679"/>
    </source>
</evidence>
<dbReference type="PROSITE" id="PS00092">
    <property type="entry name" value="N6_MTASE"/>
    <property type="match status" value="1"/>
</dbReference>
<keyword evidence="4" id="KW-0949">S-adenosyl-L-methionine</keyword>
<reference evidence="10 11" key="1">
    <citation type="submission" date="2018-06" db="EMBL/GenBank/DDBJ databases">
        <authorList>
            <consortium name="Pathogen Informatics"/>
            <person name="Doyle S."/>
        </authorList>
    </citation>
    <scope>NUCLEOTIDE SEQUENCE [LARGE SCALE GENOMIC DNA]</scope>
    <source>
        <strain evidence="10 11">NCTC12112</strain>
    </source>
</reference>
<dbReference type="PRINTS" id="PR00507">
    <property type="entry name" value="N12N6MTFRASE"/>
</dbReference>
<dbReference type="InterPro" id="IPR025931">
    <property type="entry name" value="TaqI_C"/>
</dbReference>
<evidence type="ECO:0000256" key="7">
    <source>
        <dbReference type="ARBA" id="ARBA00047942"/>
    </source>
</evidence>
<dbReference type="Proteomes" id="UP000249008">
    <property type="component" value="Chromosome 1"/>
</dbReference>
<evidence type="ECO:0000259" key="9">
    <source>
        <dbReference type="Pfam" id="PF12950"/>
    </source>
</evidence>
<proteinExistence type="predicted"/>
<feature type="domain" description="Type II methyltransferase M.TaqI-like" evidence="8">
    <location>
        <begin position="118"/>
        <end position="217"/>
    </location>
</feature>
<dbReference type="SUPFAM" id="SSF53335">
    <property type="entry name" value="S-adenosyl-L-methionine-dependent methyltransferases"/>
    <property type="match status" value="1"/>
</dbReference>
<dbReference type="EC" id="2.1.1.72" evidence="1"/>
<dbReference type="InterPro" id="IPR002052">
    <property type="entry name" value="DNA_methylase_N6_adenine_CS"/>
</dbReference>
<comment type="catalytic activity">
    <reaction evidence="7">
        <text>a 2'-deoxyadenosine in DNA + S-adenosyl-L-methionine = an N(6)-methyl-2'-deoxyadenosine in DNA + S-adenosyl-L-homocysteine + H(+)</text>
        <dbReference type="Rhea" id="RHEA:15197"/>
        <dbReference type="Rhea" id="RHEA-COMP:12418"/>
        <dbReference type="Rhea" id="RHEA-COMP:12419"/>
        <dbReference type="ChEBI" id="CHEBI:15378"/>
        <dbReference type="ChEBI" id="CHEBI:57856"/>
        <dbReference type="ChEBI" id="CHEBI:59789"/>
        <dbReference type="ChEBI" id="CHEBI:90615"/>
        <dbReference type="ChEBI" id="CHEBI:90616"/>
        <dbReference type="EC" id="2.1.1.72"/>
    </reaction>
</comment>
<dbReference type="GO" id="GO:0032259">
    <property type="term" value="P:methylation"/>
    <property type="evidence" value="ECO:0007669"/>
    <property type="project" value="UniProtKB-KW"/>
</dbReference>
<dbReference type="InterPro" id="IPR029063">
    <property type="entry name" value="SAM-dependent_MTases_sf"/>
</dbReference>
<dbReference type="GO" id="GO:0009307">
    <property type="term" value="P:DNA restriction-modification system"/>
    <property type="evidence" value="ECO:0007669"/>
    <property type="project" value="UniProtKB-KW"/>
</dbReference>
<organism evidence="10 11">
    <name type="scientific">Fusobacterium ulcerans</name>
    <dbReference type="NCBI Taxonomy" id="861"/>
    <lineage>
        <taxon>Bacteria</taxon>
        <taxon>Fusobacteriati</taxon>
        <taxon>Fusobacteriota</taxon>
        <taxon>Fusobacteriia</taxon>
        <taxon>Fusobacteriales</taxon>
        <taxon>Fusobacteriaceae</taxon>
        <taxon>Fusobacterium</taxon>
    </lineage>
</organism>
<keyword evidence="2" id="KW-0489">Methyltransferase</keyword>
<dbReference type="KEGG" id="ful:C4N20_13210"/>
<dbReference type="RefSeq" id="WP_005977897.1">
    <property type="nucleotide sequence ID" value="NZ_CABKNW010000002.1"/>
</dbReference>
<dbReference type="GeneID" id="78455778"/>
<gene>
    <name evidence="10" type="ORF">NCTC12112_01206</name>
</gene>
<evidence type="ECO:0000313" key="10">
    <source>
        <dbReference type="EMBL" id="SQJ01792.1"/>
    </source>
</evidence>
<accession>A0AAX2JAT7</accession>
<dbReference type="Pfam" id="PF12950">
    <property type="entry name" value="TaqI_C"/>
    <property type="match status" value="1"/>
</dbReference>
<dbReference type="AlphaFoldDB" id="A0AAX2JAT7"/>
<dbReference type="InterPro" id="IPR050953">
    <property type="entry name" value="N4_N6_ade-DNA_methylase"/>
</dbReference>
<dbReference type="GO" id="GO:0009007">
    <property type="term" value="F:site-specific DNA-methyltransferase (adenine-specific) activity"/>
    <property type="evidence" value="ECO:0007669"/>
    <property type="project" value="UniProtKB-EC"/>
</dbReference>
<evidence type="ECO:0000256" key="4">
    <source>
        <dbReference type="ARBA" id="ARBA00022691"/>
    </source>
</evidence>
<evidence type="ECO:0000256" key="2">
    <source>
        <dbReference type="ARBA" id="ARBA00022603"/>
    </source>
</evidence>
<keyword evidence="10" id="KW-0378">Hydrolase</keyword>
<protein>
    <recommendedName>
        <fullName evidence="1">site-specific DNA-methyltransferase (adenine-specific)</fullName>
        <ecNumber evidence="1">2.1.1.72</ecNumber>
    </recommendedName>
</protein>